<evidence type="ECO:0000256" key="12">
    <source>
        <dbReference type="HAMAP-Rule" id="MF_00974"/>
    </source>
</evidence>
<keyword evidence="9" id="KW-0460">Magnesium</keyword>
<evidence type="ECO:0000256" key="14">
    <source>
        <dbReference type="PIRSR" id="PIRSR002811-1"/>
    </source>
</evidence>
<organism evidence="17 18">
    <name type="scientific">Vannielia litorea</name>
    <dbReference type="NCBI Taxonomy" id="1217970"/>
    <lineage>
        <taxon>Bacteria</taxon>
        <taxon>Pseudomonadati</taxon>
        <taxon>Pseudomonadota</taxon>
        <taxon>Alphaproteobacteria</taxon>
        <taxon>Rhodobacterales</taxon>
        <taxon>Paracoccaceae</taxon>
        <taxon>Vannielia</taxon>
    </lineage>
</organism>
<feature type="zinc finger region" description="CHC2-type" evidence="12 14">
    <location>
        <begin position="43"/>
        <end position="67"/>
    </location>
</feature>
<comment type="cofactor">
    <cofactor evidence="12 13 14">
        <name>Zn(2+)</name>
        <dbReference type="ChEBI" id="CHEBI:29105"/>
    </cofactor>
    <text evidence="12 13 14">Binds 1 zinc ion per monomer.</text>
</comment>
<dbReference type="InterPro" id="IPR013264">
    <property type="entry name" value="DNAG_N"/>
</dbReference>
<reference evidence="18" key="1">
    <citation type="submission" date="2016-11" db="EMBL/GenBank/DDBJ databases">
        <authorList>
            <person name="Varghese N."/>
            <person name="Submissions S."/>
        </authorList>
    </citation>
    <scope>NUCLEOTIDE SEQUENCE [LARGE SCALE GENOMIC DNA]</scope>
    <source>
        <strain evidence="18">DSM 29440</strain>
    </source>
</reference>
<keyword evidence="18" id="KW-1185">Reference proteome</keyword>
<dbReference type="GO" id="GO:0006269">
    <property type="term" value="P:DNA replication, synthesis of primer"/>
    <property type="evidence" value="ECO:0007669"/>
    <property type="project" value="UniProtKB-UniRule"/>
</dbReference>
<dbReference type="SMART" id="SM00400">
    <property type="entry name" value="ZnF_CHCC"/>
    <property type="match status" value="1"/>
</dbReference>
<feature type="region of interest" description="Disordered" evidence="15">
    <location>
        <begin position="429"/>
        <end position="462"/>
    </location>
</feature>
<keyword evidence="5 12" id="KW-0235">DNA replication</keyword>
<dbReference type="CDD" id="cd03364">
    <property type="entry name" value="TOPRIM_DnaG_primases"/>
    <property type="match status" value="1"/>
</dbReference>
<dbReference type="GO" id="GO:0005737">
    <property type="term" value="C:cytoplasm"/>
    <property type="evidence" value="ECO:0007669"/>
    <property type="project" value="TreeGrafter"/>
</dbReference>
<evidence type="ECO:0000256" key="2">
    <source>
        <dbReference type="ARBA" id="ARBA00022515"/>
    </source>
</evidence>
<evidence type="ECO:0000256" key="7">
    <source>
        <dbReference type="ARBA" id="ARBA00022771"/>
    </source>
</evidence>
<evidence type="ECO:0000256" key="13">
    <source>
        <dbReference type="PIRNR" id="PIRNR002811"/>
    </source>
</evidence>
<dbReference type="InterPro" id="IPR030846">
    <property type="entry name" value="DnaG_bac"/>
</dbReference>
<dbReference type="OrthoDB" id="9803773at2"/>
<keyword evidence="1 12" id="KW-0240">DNA-directed RNA polymerase</keyword>
<evidence type="ECO:0000259" key="16">
    <source>
        <dbReference type="PROSITE" id="PS50880"/>
    </source>
</evidence>
<dbReference type="Pfam" id="PF08275">
    <property type="entry name" value="DNAG_N"/>
    <property type="match status" value="1"/>
</dbReference>
<keyword evidence="3 12" id="KW-0808">Transferase</keyword>
<accession>A0A1N6EGB8</accession>
<dbReference type="SMART" id="SM00493">
    <property type="entry name" value="TOPRIM"/>
    <property type="match status" value="1"/>
</dbReference>
<dbReference type="Gene3D" id="3.40.1360.10">
    <property type="match status" value="1"/>
</dbReference>
<dbReference type="FunFam" id="3.40.1360.10:FF:000002">
    <property type="entry name" value="DNA primase"/>
    <property type="match status" value="1"/>
</dbReference>
<dbReference type="EC" id="2.7.7.101" evidence="12"/>
<dbReference type="Pfam" id="PF13155">
    <property type="entry name" value="Toprim_2"/>
    <property type="match status" value="1"/>
</dbReference>
<dbReference type="PANTHER" id="PTHR30313">
    <property type="entry name" value="DNA PRIMASE"/>
    <property type="match status" value="1"/>
</dbReference>
<keyword evidence="11 12" id="KW-0804">Transcription</keyword>
<dbReference type="EMBL" id="FSRL01000001">
    <property type="protein sequence ID" value="SIN82073.1"/>
    <property type="molecule type" value="Genomic_DNA"/>
</dbReference>
<comment type="subunit">
    <text evidence="12">Monomer. Interacts with DnaB.</text>
</comment>
<dbReference type="GO" id="GO:0003899">
    <property type="term" value="F:DNA-directed RNA polymerase activity"/>
    <property type="evidence" value="ECO:0007669"/>
    <property type="project" value="UniProtKB-UniRule"/>
</dbReference>
<protein>
    <recommendedName>
        <fullName evidence="12 13">DNA primase</fullName>
        <ecNumber evidence="12">2.7.7.101</ecNumber>
    </recommendedName>
</protein>
<dbReference type="InterPro" id="IPR002694">
    <property type="entry name" value="Znf_CHC2"/>
</dbReference>
<evidence type="ECO:0000256" key="4">
    <source>
        <dbReference type="ARBA" id="ARBA00022695"/>
    </source>
</evidence>
<dbReference type="SUPFAM" id="SSF56731">
    <property type="entry name" value="DNA primase core"/>
    <property type="match status" value="1"/>
</dbReference>
<dbReference type="PIRSF" id="PIRSF002811">
    <property type="entry name" value="DnaG"/>
    <property type="match status" value="1"/>
</dbReference>
<dbReference type="PANTHER" id="PTHR30313:SF2">
    <property type="entry name" value="DNA PRIMASE"/>
    <property type="match status" value="1"/>
</dbReference>
<sequence>MSLPPGFLDELRTRLSLSDVVGRKVMWDRKKSNQGKGDMWAPCPFHHEKTASFHVDDKQGYYYCFGCHAKGDAISFVRETENVGFMEAVEILAGEAGMQMPARDPRAQEKADATTRLTEVMEQAVQWFRLQLKTAAGAEARDYLSRRGLDEAAQARWGLGFAPPGWEGLREALAAKGVSVEDMLACRLLRESDKGRAPYDAFRNRIMFPIRDIRGRCIAFGGRAMDPADNAKYLNSSEGPLFDKGRTLFNHQQARAAVGKGQPLIVAEGYMDVIALAEAGFEAAVAPLGTAVTEDQLALLWRMAPEPVVALDGDKAGLRAAMRLIDMALPQIGPGRSLRFALLPEGKDPDDLLRAEGPPAMQAVLDRALPLVDLLWQRETEDRALDSPERRAALDASLRAAAALIQDADVRRHYEEEFKRRKWELFNPRRAAGSAPATQGGTPQRAWRPRGAPAPALPTPSTRGSLLAAAGAEIEEQLREAVILATLLTHPSLADEFAHAIEELDWRGQGHAGLAMALLSHADAPDPRRALEQEIGATALEKIFAPAHVRIAPCIRNPGDIELARMCLAQDFAILSADRGAVREIAEAMHQIDGLADEGLTWRLGQASEARHRAANNHETDKADYDIAPNGARLDRSERASLDALLDQIENQKPRGRRH</sequence>
<dbReference type="AlphaFoldDB" id="A0A1N6EGB8"/>
<gene>
    <name evidence="12" type="primary">dnaG</name>
    <name evidence="17" type="ORF">SAMN05444002_0746</name>
</gene>
<evidence type="ECO:0000313" key="17">
    <source>
        <dbReference type="EMBL" id="SIN82073.1"/>
    </source>
</evidence>
<dbReference type="Gene3D" id="3.90.980.10">
    <property type="entry name" value="DNA primase, catalytic core, N-terminal domain"/>
    <property type="match status" value="1"/>
</dbReference>
<evidence type="ECO:0000313" key="18">
    <source>
        <dbReference type="Proteomes" id="UP000184932"/>
    </source>
</evidence>
<dbReference type="GO" id="GO:0008270">
    <property type="term" value="F:zinc ion binding"/>
    <property type="evidence" value="ECO:0007669"/>
    <property type="project" value="UniProtKB-UniRule"/>
</dbReference>
<evidence type="ECO:0000256" key="3">
    <source>
        <dbReference type="ARBA" id="ARBA00022679"/>
    </source>
</evidence>
<keyword evidence="2 12" id="KW-0639">Primosome</keyword>
<evidence type="ECO:0000256" key="10">
    <source>
        <dbReference type="ARBA" id="ARBA00023125"/>
    </source>
</evidence>
<dbReference type="SUPFAM" id="SSF57783">
    <property type="entry name" value="Zinc beta-ribbon"/>
    <property type="match status" value="1"/>
</dbReference>
<comment type="domain">
    <text evidence="12">Contains an N-terminal zinc-binding domain, a central core domain that contains the primase activity, and a C-terminal DnaB-binding domain.</text>
</comment>
<keyword evidence="8 12" id="KW-0862">Zinc</keyword>
<dbReference type="HAMAP" id="MF_00974">
    <property type="entry name" value="DNA_primase_DnaG"/>
    <property type="match status" value="1"/>
</dbReference>
<evidence type="ECO:0000256" key="15">
    <source>
        <dbReference type="SAM" id="MobiDB-lite"/>
    </source>
</evidence>
<feature type="domain" description="Toprim" evidence="16">
    <location>
        <begin position="262"/>
        <end position="344"/>
    </location>
</feature>
<evidence type="ECO:0000256" key="8">
    <source>
        <dbReference type="ARBA" id="ARBA00022833"/>
    </source>
</evidence>
<evidence type="ECO:0000256" key="6">
    <source>
        <dbReference type="ARBA" id="ARBA00022723"/>
    </source>
</evidence>
<dbReference type="Pfam" id="PF01807">
    <property type="entry name" value="Zn_ribbon_DnaG"/>
    <property type="match status" value="1"/>
</dbReference>
<feature type="compositionally biased region" description="Low complexity" evidence="15">
    <location>
        <begin position="443"/>
        <end position="454"/>
    </location>
</feature>
<dbReference type="Proteomes" id="UP000184932">
    <property type="component" value="Unassembled WGS sequence"/>
</dbReference>
<proteinExistence type="inferred from homology"/>
<evidence type="ECO:0000256" key="9">
    <source>
        <dbReference type="ARBA" id="ARBA00022842"/>
    </source>
</evidence>
<dbReference type="InterPro" id="IPR034151">
    <property type="entry name" value="TOPRIM_DnaG_bac"/>
</dbReference>
<dbReference type="GO" id="GO:0003677">
    <property type="term" value="F:DNA binding"/>
    <property type="evidence" value="ECO:0007669"/>
    <property type="project" value="UniProtKB-KW"/>
</dbReference>
<dbReference type="PROSITE" id="PS50880">
    <property type="entry name" value="TOPRIM"/>
    <property type="match status" value="1"/>
</dbReference>
<name>A0A1N6EGB8_9RHOB</name>
<keyword evidence="7 12" id="KW-0863">Zinc-finger</keyword>
<keyword evidence="6 12" id="KW-0479">Metal-binding</keyword>
<dbReference type="InterPro" id="IPR037068">
    <property type="entry name" value="DNA_primase_core_N_sf"/>
</dbReference>
<dbReference type="InterPro" id="IPR050219">
    <property type="entry name" value="DnaG_primase"/>
</dbReference>
<comment type="similarity">
    <text evidence="12 13">Belongs to the DnaG primase family.</text>
</comment>
<dbReference type="RefSeq" id="WP_074254892.1">
    <property type="nucleotide sequence ID" value="NZ_FSRL01000001.1"/>
</dbReference>
<keyword evidence="10 12" id="KW-0238">DNA-binding</keyword>
<dbReference type="Gene3D" id="3.90.580.10">
    <property type="entry name" value="Zinc finger, CHC2-type domain"/>
    <property type="match status" value="1"/>
</dbReference>
<dbReference type="InterPro" id="IPR006171">
    <property type="entry name" value="TOPRIM_dom"/>
</dbReference>
<dbReference type="NCBIfam" id="TIGR01391">
    <property type="entry name" value="dnaG"/>
    <property type="match status" value="1"/>
</dbReference>
<evidence type="ECO:0000256" key="11">
    <source>
        <dbReference type="ARBA" id="ARBA00023163"/>
    </source>
</evidence>
<evidence type="ECO:0000256" key="1">
    <source>
        <dbReference type="ARBA" id="ARBA00022478"/>
    </source>
</evidence>
<dbReference type="InterPro" id="IPR006295">
    <property type="entry name" value="DNA_primase_DnaG"/>
</dbReference>
<dbReference type="InterPro" id="IPR036977">
    <property type="entry name" value="DNA_primase_Znf_CHC2"/>
</dbReference>
<dbReference type="GO" id="GO:0000428">
    <property type="term" value="C:DNA-directed RNA polymerase complex"/>
    <property type="evidence" value="ECO:0007669"/>
    <property type="project" value="UniProtKB-KW"/>
</dbReference>
<dbReference type="STRING" id="1217970.SAMN05444002_0746"/>
<keyword evidence="4 12" id="KW-0548">Nucleotidyltransferase</keyword>
<comment type="function">
    <text evidence="12 13">RNA polymerase that catalyzes the synthesis of short RNA molecules used as primers for DNA polymerase during DNA replication.</text>
</comment>
<comment type="catalytic activity">
    <reaction evidence="12">
        <text>ssDNA + n NTP = ssDNA/pppN(pN)n-1 hybrid + (n-1) diphosphate.</text>
        <dbReference type="EC" id="2.7.7.101"/>
    </reaction>
</comment>
<evidence type="ECO:0000256" key="5">
    <source>
        <dbReference type="ARBA" id="ARBA00022705"/>
    </source>
</evidence>
<dbReference type="GO" id="GO:1990077">
    <property type="term" value="C:primosome complex"/>
    <property type="evidence" value="ECO:0007669"/>
    <property type="project" value="UniProtKB-KW"/>
</dbReference>